<feature type="coiled-coil region" evidence="1">
    <location>
        <begin position="76"/>
        <end position="103"/>
    </location>
</feature>
<keyword evidence="1" id="KW-0175">Coiled coil</keyword>
<dbReference type="AlphaFoldDB" id="A0A6C0CG09"/>
<name>A0A6C0CG09_9ZZZZ</name>
<evidence type="ECO:0000313" key="2">
    <source>
        <dbReference type="EMBL" id="QHT02554.1"/>
    </source>
</evidence>
<accession>A0A6C0CG09</accession>
<reference evidence="2" key="1">
    <citation type="journal article" date="2020" name="Nature">
        <title>Giant virus diversity and host interactions through global metagenomics.</title>
        <authorList>
            <person name="Schulz F."/>
            <person name="Roux S."/>
            <person name="Paez-Espino D."/>
            <person name="Jungbluth S."/>
            <person name="Walsh D.A."/>
            <person name="Denef V.J."/>
            <person name="McMahon K.D."/>
            <person name="Konstantinidis K.T."/>
            <person name="Eloe-Fadrosh E.A."/>
            <person name="Kyrpides N.C."/>
            <person name="Woyke T."/>
        </authorList>
    </citation>
    <scope>NUCLEOTIDE SEQUENCE</scope>
    <source>
        <strain evidence="2">GVMAG-M-3300020595-32</strain>
    </source>
</reference>
<protein>
    <submittedName>
        <fullName evidence="2">Uncharacterized protein</fullName>
    </submittedName>
</protein>
<organism evidence="2">
    <name type="scientific">viral metagenome</name>
    <dbReference type="NCBI Taxonomy" id="1070528"/>
    <lineage>
        <taxon>unclassified sequences</taxon>
        <taxon>metagenomes</taxon>
        <taxon>organismal metagenomes</taxon>
    </lineage>
</organism>
<evidence type="ECO:0000256" key="1">
    <source>
        <dbReference type="SAM" id="Coils"/>
    </source>
</evidence>
<dbReference type="EMBL" id="MN739395">
    <property type="protein sequence ID" value="QHT02554.1"/>
    <property type="molecule type" value="Genomic_DNA"/>
</dbReference>
<proteinExistence type="predicted"/>
<sequence>MNTEHFISEVRELVEWKECHIYTDDVCDLLKEYLDRLKTFKSNNTRSQKIIECYHNFTKLDPKCVFRMNRDEKQSYHELLKINEELTQRLETLEEKIVGDGLEYLLEE</sequence>